<evidence type="ECO:0000313" key="10">
    <source>
        <dbReference type="Proteomes" id="UP000095788"/>
    </source>
</evidence>
<dbReference type="RefSeq" id="WP_057281232.1">
    <property type="nucleotide sequence ID" value="NZ_CP072220.1"/>
</dbReference>
<evidence type="ECO:0000313" key="12">
    <source>
        <dbReference type="Proteomes" id="UP000284514"/>
    </source>
</evidence>
<evidence type="ECO:0000313" key="11">
    <source>
        <dbReference type="Proteomes" id="UP000283684"/>
    </source>
</evidence>
<dbReference type="CDD" id="cd03352">
    <property type="entry name" value="LbH_LpxD"/>
    <property type="match status" value="1"/>
</dbReference>
<dbReference type="Proteomes" id="UP000283684">
    <property type="component" value="Unassembled WGS sequence"/>
</dbReference>
<dbReference type="InterPro" id="IPR011004">
    <property type="entry name" value="Trimer_LpxA-like_sf"/>
</dbReference>
<dbReference type="Proteomes" id="UP000284514">
    <property type="component" value="Unassembled WGS sequence"/>
</dbReference>
<evidence type="ECO:0000256" key="2">
    <source>
        <dbReference type="ARBA" id="ARBA00022556"/>
    </source>
</evidence>
<keyword evidence="2" id="KW-0441">Lipid A biosynthesis</keyword>
<dbReference type="SUPFAM" id="SSF51161">
    <property type="entry name" value="Trimeric LpxA-like enzymes"/>
    <property type="match status" value="1"/>
</dbReference>
<evidence type="ECO:0000313" key="8">
    <source>
        <dbReference type="EMBL" id="RGZ50926.1"/>
    </source>
</evidence>
<dbReference type="GO" id="GO:0016020">
    <property type="term" value="C:membrane"/>
    <property type="evidence" value="ECO:0007669"/>
    <property type="project" value="GOC"/>
</dbReference>
<sequence length="306" mass="33073">MKIVKVCLIEILALIKDQLISIDGINDDVYIDNLADTRHVTLTTLDWVNPSKENKQEIAENSSARVVLVDSDVEYSDIMFKASKVLIHVQNPKIALAQIGNHFFSKRPKAGIHPTAIISTSAKIGKNVCIGPYCIVENSVIGDDSIIEANVHIYDDVEIGRGCVIKSGAVIGGEGFGFERDKNGNRFRFPQIGDVKIGNYVEVGANTCIDRGALSTTMIGDYTKINNLCHIAHNNVIGKNVIIAAEVNVSGGNIIEDDVWVAPSSSLRGYLKIGEGATVGMGAIAVKNIPANEVWVGNPARKLEKH</sequence>
<dbReference type="InterPro" id="IPR001451">
    <property type="entry name" value="Hexapep"/>
</dbReference>
<proteinExistence type="predicted"/>
<evidence type="ECO:0000313" key="13">
    <source>
        <dbReference type="Proteomes" id="UP000442334"/>
    </source>
</evidence>
<dbReference type="EMBL" id="WCUA01000020">
    <property type="protein sequence ID" value="KAB4183308.1"/>
    <property type="molecule type" value="Genomic_DNA"/>
</dbReference>
<gene>
    <name evidence="6" type="primary">lpxD_1</name>
    <name evidence="9" type="ORF">DW831_06710</name>
    <name evidence="8" type="ORF">DW988_03725</name>
    <name evidence="6" type="ORF">ERS852554_00821</name>
    <name evidence="7" type="ORF">GAQ34_16080</name>
</gene>
<reference evidence="6 10" key="1">
    <citation type="submission" date="2015-09" db="EMBL/GenBank/DDBJ databases">
        <authorList>
            <consortium name="Pathogen Informatics"/>
        </authorList>
    </citation>
    <scope>NUCLEOTIDE SEQUENCE [LARGE SCALE GENOMIC DNA]</scope>
    <source>
        <strain evidence="6 10">2789STDY5834942</strain>
    </source>
</reference>
<evidence type="ECO:0000256" key="1">
    <source>
        <dbReference type="ARBA" id="ARBA00022516"/>
    </source>
</evidence>
<keyword evidence="4" id="KW-0443">Lipid metabolism</keyword>
<dbReference type="GO" id="GO:0103118">
    <property type="term" value="F:UDP-3-O-[(3R)-3-hydroxyacyl]-glucosamine N-acyltransferase activity"/>
    <property type="evidence" value="ECO:0007669"/>
    <property type="project" value="UniProtKB-EC"/>
</dbReference>
<dbReference type="GO" id="GO:0009245">
    <property type="term" value="P:lipid A biosynthetic process"/>
    <property type="evidence" value="ECO:0007669"/>
    <property type="project" value="UniProtKB-KW"/>
</dbReference>
<evidence type="ECO:0000256" key="4">
    <source>
        <dbReference type="ARBA" id="ARBA00023098"/>
    </source>
</evidence>
<dbReference type="EMBL" id="QSIF01000007">
    <property type="protein sequence ID" value="RHC74840.1"/>
    <property type="molecule type" value="Genomic_DNA"/>
</dbReference>
<protein>
    <submittedName>
        <fullName evidence="7">UDP-3-O-(3-hydroxymyristoyl)glucosamine N-acyltransferase</fullName>
        <ecNumber evidence="7">2.3.1.191</ecNumber>
    </submittedName>
    <submittedName>
        <fullName evidence="6">UDP-3-O-[3-hydroxymyristoyl] glucosamine N-acyltransferase</fullName>
        <ecNumber evidence="6">2.3.1.-</ecNumber>
    </submittedName>
</protein>
<dbReference type="Gene3D" id="2.160.10.10">
    <property type="entry name" value="Hexapeptide repeat proteins"/>
    <property type="match status" value="1"/>
</dbReference>
<evidence type="ECO:0000256" key="3">
    <source>
        <dbReference type="ARBA" id="ARBA00022679"/>
    </source>
</evidence>
<dbReference type="EC" id="2.3.1.191" evidence="7"/>
<keyword evidence="1" id="KW-0444">Lipid biosynthesis</keyword>
<dbReference type="NCBIfam" id="NF002060">
    <property type="entry name" value="PRK00892.1"/>
    <property type="match status" value="1"/>
</dbReference>
<dbReference type="EMBL" id="CZBF01000001">
    <property type="protein sequence ID" value="CUP46249.1"/>
    <property type="molecule type" value="Genomic_DNA"/>
</dbReference>
<evidence type="ECO:0000256" key="5">
    <source>
        <dbReference type="ARBA" id="ARBA00023315"/>
    </source>
</evidence>
<dbReference type="Pfam" id="PF00132">
    <property type="entry name" value="Hexapep"/>
    <property type="match status" value="1"/>
</dbReference>
<keyword evidence="3 6" id="KW-0808">Transferase</keyword>
<dbReference type="EMBL" id="QSEE01000002">
    <property type="protein sequence ID" value="RGZ50926.1"/>
    <property type="molecule type" value="Genomic_DNA"/>
</dbReference>
<dbReference type="EC" id="2.3.1.-" evidence="6"/>
<evidence type="ECO:0000313" key="7">
    <source>
        <dbReference type="EMBL" id="KAB4183308.1"/>
    </source>
</evidence>
<evidence type="ECO:0000313" key="6">
    <source>
        <dbReference type="EMBL" id="CUP46249.1"/>
    </source>
</evidence>
<dbReference type="AlphaFoldDB" id="A0A174NJN2"/>
<accession>A0A174NJN2</accession>
<dbReference type="GO" id="GO:0016410">
    <property type="term" value="F:N-acyltransferase activity"/>
    <property type="evidence" value="ECO:0007669"/>
    <property type="project" value="InterPro"/>
</dbReference>
<dbReference type="Proteomes" id="UP000442334">
    <property type="component" value="Unassembled WGS sequence"/>
</dbReference>
<reference evidence="7 13" key="3">
    <citation type="journal article" date="2019" name="Nat. Med.">
        <title>A library of human gut bacterial isolates paired with longitudinal multiomics data enables mechanistic microbiome research.</title>
        <authorList>
            <person name="Poyet M."/>
            <person name="Groussin M."/>
            <person name="Gibbons S.M."/>
            <person name="Avila-Pacheco J."/>
            <person name="Jiang X."/>
            <person name="Kearney S.M."/>
            <person name="Perrotta A.R."/>
            <person name="Berdy B."/>
            <person name="Zhao S."/>
            <person name="Lieberman T.D."/>
            <person name="Swanson P.K."/>
            <person name="Smith M."/>
            <person name="Roesemann S."/>
            <person name="Alexander J.E."/>
            <person name="Rich S.A."/>
            <person name="Livny J."/>
            <person name="Vlamakis H."/>
            <person name="Clish C."/>
            <person name="Bullock K."/>
            <person name="Deik A."/>
            <person name="Scott J."/>
            <person name="Pierce K.A."/>
            <person name="Xavier R.J."/>
            <person name="Alm E.J."/>
        </authorList>
    </citation>
    <scope>NUCLEOTIDE SEQUENCE [LARGE SCALE GENOMIC DNA]</scope>
    <source>
        <strain evidence="7 13">BIOML-A21</strain>
    </source>
</reference>
<dbReference type="PANTHER" id="PTHR43378:SF2">
    <property type="entry name" value="UDP-3-O-ACYLGLUCOSAMINE N-ACYLTRANSFERASE 1, MITOCHONDRIAL-RELATED"/>
    <property type="match status" value="1"/>
</dbReference>
<dbReference type="InterPro" id="IPR007691">
    <property type="entry name" value="LpxD"/>
</dbReference>
<organism evidence="6 10">
    <name type="scientific">Bacteroides uniformis</name>
    <dbReference type="NCBI Taxonomy" id="820"/>
    <lineage>
        <taxon>Bacteria</taxon>
        <taxon>Pseudomonadati</taxon>
        <taxon>Bacteroidota</taxon>
        <taxon>Bacteroidia</taxon>
        <taxon>Bacteroidales</taxon>
        <taxon>Bacteroidaceae</taxon>
        <taxon>Bacteroides</taxon>
    </lineage>
</organism>
<evidence type="ECO:0000313" key="9">
    <source>
        <dbReference type="EMBL" id="RHC74840.1"/>
    </source>
</evidence>
<name>A0A174NJN2_BACUN</name>
<reference evidence="11 12" key="2">
    <citation type="submission" date="2018-08" db="EMBL/GenBank/DDBJ databases">
        <title>A genome reference for cultivated species of the human gut microbiota.</title>
        <authorList>
            <person name="Zou Y."/>
            <person name="Xue W."/>
            <person name="Luo G."/>
        </authorList>
    </citation>
    <scope>NUCLEOTIDE SEQUENCE [LARGE SCALE GENOMIC DNA]</scope>
    <source>
        <strain evidence="9 12">AM34-25</strain>
        <strain evidence="8 11">AM50-4</strain>
    </source>
</reference>
<dbReference type="PANTHER" id="PTHR43378">
    <property type="entry name" value="UDP-3-O-ACYLGLUCOSAMINE N-ACYLTRANSFERASE"/>
    <property type="match status" value="1"/>
</dbReference>
<keyword evidence="5 6" id="KW-0012">Acyltransferase</keyword>
<dbReference type="Proteomes" id="UP000095788">
    <property type="component" value="Unassembled WGS sequence"/>
</dbReference>